<reference evidence="2 3" key="1">
    <citation type="submission" date="2018-11" db="EMBL/GenBank/DDBJ databases">
        <title>Genomic Encyclopedia of Type Strains, Phase IV (KMG-IV): sequencing the most valuable type-strain genomes for metagenomic binning, comparative biology and taxonomic classification.</title>
        <authorList>
            <person name="Goeker M."/>
        </authorList>
    </citation>
    <scope>NUCLEOTIDE SEQUENCE [LARGE SCALE GENOMIC DNA]</scope>
    <source>
        <strain evidence="2 3">DSM 100275</strain>
    </source>
</reference>
<sequence length="305" mass="30942">MAAPLRLPAALVLLVAAAAAPAAQVAVWGGGDAAARETAALVEAALRTGGHEPVADAPGTVRAGAAAYVVLGRDALAGIATLPPALPVVAGLVPRADAEAVVARLPPPRRHRLWIVTTEQPPARILRLAALALPEARHVGVLLGPRSGAARAAVEAAARALGRVPRIGLVPDAGALIPVLDELLPEVSVLALLPDPVVVNRVGIRPLLLRAYRAGVPVVGPSRALVRAGAVAGVFSGPEEMAGELAALVEAALAGKAPDPGPRPPRRFDVVVNPYVAHALGLTLPGAPVLARELRELEEREVGAL</sequence>
<accession>A0A3N1Y4C9</accession>
<dbReference type="InterPro" id="IPR007487">
    <property type="entry name" value="ABC_transpt-TYRBP-like"/>
</dbReference>
<name>A0A3N1Y4C9_9GAMM</name>
<dbReference type="PANTHER" id="PTHR35271">
    <property type="entry name" value="ABC TRANSPORTER, SUBSTRATE-BINDING LIPOPROTEIN-RELATED"/>
    <property type="match status" value="1"/>
</dbReference>
<evidence type="ECO:0000313" key="2">
    <source>
        <dbReference type="EMBL" id="ROR32137.1"/>
    </source>
</evidence>
<dbReference type="AlphaFoldDB" id="A0A3N1Y4C9"/>
<protein>
    <submittedName>
        <fullName evidence="2">ABC-type uncharacterized transport system substrate-binding protein</fullName>
    </submittedName>
</protein>
<dbReference type="PANTHER" id="PTHR35271:SF1">
    <property type="entry name" value="ABC TRANSPORTER, SUBSTRATE-BINDING LIPOPROTEIN"/>
    <property type="match status" value="1"/>
</dbReference>
<dbReference type="Proteomes" id="UP000276634">
    <property type="component" value="Unassembled WGS sequence"/>
</dbReference>
<dbReference type="EMBL" id="RJVI01000002">
    <property type="protein sequence ID" value="ROR32137.1"/>
    <property type="molecule type" value="Genomic_DNA"/>
</dbReference>
<evidence type="ECO:0000256" key="1">
    <source>
        <dbReference type="SAM" id="SignalP"/>
    </source>
</evidence>
<evidence type="ECO:0000313" key="3">
    <source>
        <dbReference type="Proteomes" id="UP000276634"/>
    </source>
</evidence>
<dbReference type="RefSeq" id="WP_123401112.1">
    <property type="nucleotide sequence ID" value="NZ_RJVI01000002.1"/>
</dbReference>
<feature type="signal peptide" evidence="1">
    <location>
        <begin position="1"/>
        <end position="22"/>
    </location>
</feature>
<gene>
    <name evidence="2" type="ORF">EDC57_1328</name>
</gene>
<keyword evidence="1" id="KW-0732">Signal</keyword>
<proteinExistence type="predicted"/>
<organism evidence="2 3">
    <name type="scientific">Inmirania thermothiophila</name>
    <dbReference type="NCBI Taxonomy" id="1750597"/>
    <lineage>
        <taxon>Bacteria</taxon>
        <taxon>Pseudomonadati</taxon>
        <taxon>Pseudomonadota</taxon>
        <taxon>Gammaproteobacteria</taxon>
        <taxon>Chromatiales</taxon>
        <taxon>Ectothiorhodospiraceae</taxon>
        <taxon>Inmirania</taxon>
    </lineage>
</organism>
<dbReference type="Gene3D" id="3.40.50.2300">
    <property type="match status" value="2"/>
</dbReference>
<feature type="chain" id="PRO_5018207930" evidence="1">
    <location>
        <begin position="23"/>
        <end position="305"/>
    </location>
</feature>
<keyword evidence="3" id="KW-1185">Reference proteome</keyword>
<comment type="caution">
    <text evidence="2">The sequence shown here is derived from an EMBL/GenBank/DDBJ whole genome shotgun (WGS) entry which is preliminary data.</text>
</comment>